<dbReference type="EMBL" id="MU003789">
    <property type="protein sequence ID" value="KAF2721539.1"/>
    <property type="molecule type" value="Genomic_DNA"/>
</dbReference>
<dbReference type="Proteomes" id="UP000799441">
    <property type="component" value="Unassembled WGS sequence"/>
</dbReference>
<comment type="caution">
    <text evidence="2">The sequence shown here is derived from an EMBL/GenBank/DDBJ whole genome shotgun (WGS) entry which is preliminary data.</text>
</comment>
<dbReference type="AlphaFoldDB" id="A0A9P4Q839"/>
<reference evidence="2" key="1">
    <citation type="journal article" date="2020" name="Stud. Mycol.">
        <title>101 Dothideomycetes genomes: a test case for predicting lifestyles and emergence of pathogens.</title>
        <authorList>
            <person name="Haridas S."/>
            <person name="Albert R."/>
            <person name="Binder M."/>
            <person name="Bloem J."/>
            <person name="Labutti K."/>
            <person name="Salamov A."/>
            <person name="Andreopoulos B."/>
            <person name="Baker S."/>
            <person name="Barry K."/>
            <person name="Bills G."/>
            <person name="Bluhm B."/>
            <person name="Cannon C."/>
            <person name="Castanera R."/>
            <person name="Culley D."/>
            <person name="Daum C."/>
            <person name="Ezra D."/>
            <person name="Gonzalez J."/>
            <person name="Henrissat B."/>
            <person name="Kuo A."/>
            <person name="Liang C."/>
            <person name="Lipzen A."/>
            <person name="Lutzoni F."/>
            <person name="Magnuson J."/>
            <person name="Mondo S."/>
            <person name="Nolan M."/>
            <person name="Ohm R."/>
            <person name="Pangilinan J."/>
            <person name="Park H.-J."/>
            <person name="Ramirez L."/>
            <person name="Alfaro M."/>
            <person name="Sun H."/>
            <person name="Tritt A."/>
            <person name="Yoshinaga Y."/>
            <person name="Zwiers L.-H."/>
            <person name="Turgeon B."/>
            <person name="Goodwin S."/>
            <person name="Spatafora J."/>
            <person name="Crous P."/>
            <person name="Grigoriev I."/>
        </authorList>
    </citation>
    <scope>NUCLEOTIDE SEQUENCE</scope>
    <source>
        <strain evidence="2">CBS 116435</strain>
    </source>
</reference>
<protein>
    <recommendedName>
        <fullName evidence="1">F-box domain-containing protein</fullName>
    </recommendedName>
</protein>
<sequence>MATSAVLGTVELLEHVLSSLSFYDLHKVQLVCHAWNNTIRHSLVLQRILFNEPTRKTHHDDRCYWGDFASKPCLVNPVLQRTLLIPRKDSIIDETVLETFDPAESAYPNGTYENLLETEPDPDVPVKLILKDEEDRSIWEYSWNVENDIPFEENKEYKRDTKWKKMLMCRPPLYEALVRPRDNSDESWVFREEEGIKMDQLLWSISYLDVLPRDEDGVLVAEEGTEMEFELLVPLQDRFKGGNAKALSGHYNLLRPWKTIIRVRIV</sequence>
<gene>
    <name evidence="2" type="ORF">K431DRAFT_284695</name>
</gene>
<feature type="domain" description="F-box" evidence="1">
    <location>
        <begin position="8"/>
        <end position="48"/>
    </location>
</feature>
<dbReference type="InterPro" id="IPR001810">
    <property type="entry name" value="F-box_dom"/>
</dbReference>
<dbReference type="Gene3D" id="1.20.1280.50">
    <property type="match status" value="1"/>
</dbReference>
<dbReference type="SUPFAM" id="SSF81383">
    <property type="entry name" value="F-box domain"/>
    <property type="match status" value="1"/>
</dbReference>
<dbReference type="Pfam" id="PF12937">
    <property type="entry name" value="F-box-like"/>
    <property type="match status" value="1"/>
</dbReference>
<evidence type="ECO:0000313" key="3">
    <source>
        <dbReference type="Proteomes" id="UP000799441"/>
    </source>
</evidence>
<evidence type="ECO:0000259" key="1">
    <source>
        <dbReference type="SMART" id="SM00256"/>
    </source>
</evidence>
<accession>A0A9P4Q839</accession>
<name>A0A9P4Q839_9PEZI</name>
<keyword evidence="3" id="KW-1185">Reference proteome</keyword>
<proteinExistence type="predicted"/>
<evidence type="ECO:0000313" key="2">
    <source>
        <dbReference type="EMBL" id="KAF2721539.1"/>
    </source>
</evidence>
<dbReference type="CDD" id="cd09917">
    <property type="entry name" value="F-box_SF"/>
    <property type="match status" value="1"/>
</dbReference>
<organism evidence="2 3">
    <name type="scientific">Polychaeton citri CBS 116435</name>
    <dbReference type="NCBI Taxonomy" id="1314669"/>
    <lineage>
        <taxon>Eukaryota</taxon>
        <taxon>Fungi</taxon>
        <taxon>Dikarya</taxon>
        <taxon>Ascomycota</taxon>
        <taxon>Pezizomycotina</taxon>
        <taxon>Dothideomycetes</taxon>
        <taxon>Dothideomycetidae</taxon>
        <taxon>Capnodiales</taxon>
        <taxon>Capnodiaceae</taxon>
        <taxon>Polychaeton</taxon>
    </lineage>
</organism>
<dbReference type="SMART" id="SM00256">
    <property type="entry name" value="FBOX"/>
    <property type="match status" value="1"/>
</dbReference>
<dbReference type="InterPro" id="IPR036047">
    <property type="entry name" value="F-box-like_dom_sf"/>
</dbReference>